<sequence>MRRISGAVAAVALCAISYALGHPADALSIKIIQILLMLA</sequence>
<dbReference type="AlphaFoldDB" id="X1RI82"/>
<gene>
    <name evidence="1" type="ORF">S12H4_22970</name>
</gene>
<organism evidence="1">
    <name type="scientific">marine sediment metagenome</name>
    <dbReference type="NCBI Taxonomy" id="412755"/>
    <lineage>
        <taxon>unclassified sequences</taxon>
        <taxon>metagenomes</taxon>
        <taxon>ecological metagenomes</taxon>
    </lineage>
</organism>
<evidence type="ECO:0000313" key="1">
    <source>
        <dbReference type="EMBL" id="GAI80328.1"/>
    </source>
</evidence>
<reference evidence="1" key="1">
    <citation type="journal article" date="2014" name="Front. Microbiol.">
        <title>High frequency of phylogenetically diverse reductive dehalogenase-homologous genes in deep subseafloor sedimentary metagenomes.</title>
        <authorList>
            <person name="Kawai M."/>
            <person name="Futagami T."/>
            <person name="Toyoda A."/>
            <person name="Takaki Y."/>
            <person name="Nishi S."/>
            <person name="Hori S."/>
            <person name="Arai W."/>
            <person name="Tsubouchi T."/>
            <person name="Morono Y."/>
            <person name="Uchiyama I."/>
            <person name="Ito T."/>
            <person name="Fujiyama A."/>
            <person name="Inagaki F."/>
            <person name="Takami H."/>
        </authorList>
    </citation>
    <scope>NUCLEOTIDE SEQUENCE</scope>
    <source>
        <strain evidence="1">Expedition CK06-06</strain>
    </source>
</reference>
<feature type="non-terminal residue" evidence="1">
    <location>
        <position position="39"/>
    </location>
</feature>
<protein>
    <submittedName>
        <fullName evidence="1">Uncharacterized protein</fullName>
    </submittedName>
</protein>
<comment type="caution">
    <text evidence="1">The sequence shown here is derived from an EMBL/GenBank/DDBJ whole genome shotgun (WGS) entry which is preliminary data.</text>
</comment>
<accession>X1RI82</accession>
<dbReference type="EMBL" id="BARW01012097">
    <property type="protein sequence ID" value="GAI80328.1"/>
    <property type="molecule type" value="Genomic_DNA"/>
</dbReference>
<name>X1RI82_9ZZZZ</name>
<proteinExistence type="predicted"/>